<dbReference type="EMBL" id="JACRSX010000001">
    <property type="protein sequence ID" value="MBC8561059.1"/>
    <property type="molecule type" value="Genomic_DNA"/>
</dbReference>
<feature type="chain" id="PRO_5046736146" description="Fibronectin type-III domain-containing protein" evidence="1">
    <location>
        <begin position="26"/>
        <end position="578"/>
    </location>
</feature>
<gene>
    <name evidence="2" type="ORF">H8704_00190</name>
</gene>
<evidence type="ECO:0008006" key="4">
    <source>
        <dbReference type="Google" id="ProtNLM"/>
    </source>
</evidence>
<dbReference type="RefSeq" id="WP_249296845.1">
    <property type="nucleotide sequence ID" value="NZ_JACRSX010000001.1"/>
</dbReference>
<evidence type="ECO:0000313" key="2">
    <source>
        <dbReference type="EMBL" id="MBC8561059.1"/>
    </source>
</evidence>
<dbReference type="InterPro" id="IPR013783">
    <property type="entry name" value="Ig-like_fold"/>
</dbReference>
<feature type="signal peptide" evidence="1">
    <location>
        <begin position="1"/>
        <end position="25"/>
    </location>
</feature>
<accession>A0ABR7MXE7</accession>
<organism evidence="2 3">
    <name type="scientific">Jutongia huaianensis</name>
    <dbReference type="NCBI Taxonomy" id="2763668"/>
    <lineage>
        <taxon>Bacteria</taxon>
        <taxon>Bacillati</taxon>
        <taxon>Bacillota</taxon>
        <taxon>Clostridia</taxon>
        <taxon>Lachnospirales</taxon>
        <taxon>Lachnospiraceae</taxon>
        <taxon>Jutongia</taxon>
    </lineage>
</organism>
<evidence type="ECO:0000256" key="1">
    <source>
        <dbReference type="SAM" id="SignalP"/>
    </source>
</evidence>
<evidence type="ECO:0000313" key="3">
    <source>
        <dbReference type="Proteomes" id="UP000606193"/>
    </source>
</evidence>
<proteinExistence type="predicted"/>
<sequence>MNNKWRKLISLVLAFAVTMTGIVNNTVAVKADNMSEMVTITFTTGNGNNESGYLSVSGSGEYTYEVPDTSGIISTSSFKNLMFLNTNTSSQLKITVKSIVINGTAFNTNQALDITSDTANGMPNIWSIDKGVIYSNGTKDIYHTSSINNGDIVYREDGVVKKITSVKYVFTIEAPAKTLPLSEEEGYKAFLMFTDSEWKWSNMSLNTANGGTGAGTDATITGNGTYTVSIDKTAFPNESAAKGISVFCVDMVGMAKAKNFNAANVVVKDVIIKCDGKKIASDASHMFVGDIEANGNLRIELCNMYGYRYGAFQTINSPGFDATNFTFSESLSVTFTLEGITEGSTPEYSFVDENNTVLIHTASGITEADDAATETVIPDSQKISGCKARMKYRKKGVRYERYVELTWKQGKDVAGFEVYRSDGTSTKPVRIATVTNGDTGVFKDENIEPNTRYRYIVWPMVLTPGLELQRAQMNESEKNGYITSIKVGKTLKKPSVSLKTSRNNLILTFKGAEGRKYQTQYRWAGKKKWKMQTKLQGAVQRKIVRSTRSKGYYLRVRTYSVVNGKKYYSPWSSAMLVK</sequence>
<reference evidence="2 3" key="1">
    <citation type="submission" date="2020-08" db="EMBL/GenBank/DDBJ databases">
        <title>Genome public.</title>
        <authorList>
            <person name="Liu C."/>
            <person name="Sun Q."/>
        </authorList>
    </citation>
    <scope>NUCLEOTIDE SEQUENCE [LARGE SCALE GENOMIC DNA]</scope>
    <source>
        <strain evidence="2 3">NSJ-37</strain>
    </source>
</reference>
<dbReference type="Proteomes" id="UP000606193">
    <property type="component" value="Unassembled WGS sequence"/>
</dbReference>
<comment type="caution">
    <text evidence="2">The sequence shown here is derived from an EMBL/GenBank/DDBJ whole genome shotgun (WGS) entry which is preliminary data.</text>
</comment>
<keyword evidence="3" id="KW-1185">Reference proteome</keyword>
<dbReference type="Gene3D" id="2.60.40.10">
    <property type="entry name" value="Immunoglobulins"/>
    <property type="match status" value="1"/>
</dbReference>
<keyword evidence="1" id="KW-0732">Signal</keyword>
<name>A0ABR7MXE7_9FIRM</name>
<protein>
    <recommendedName>
        <fullName evidence="4">Fibronectin type-III domain-containing protein</fullName>
    </recommendedName>
</protein>